<organism evidence="1 2">
    <name type="scientific">Eretmocerus hayati</name>
    <dbReference type="NCBI Taxonomy" id="131215"/>
    <lineage>
        <taxon>Eukaryota</taxon>
        <taxon>Metazoa</taxon>
        <taxon>Ecdysozoa</taxon>
        <taxon>Arthropoda</taxon>
        <taxon>Hexapoda</taxon>
        <taxon>Insecta</taxon>
        <taxon>Pterygota</taxon>
        <taxon>Neoptera</taxon>
        <taxon>Endopterygota</taxon>
        <taxon>Hymenoptera</taxon>
        <taxon>Apocrita</taxon>
        <taxon>Proctotrupomorpha</taxon>
        <taxon>Chalcidoidea</taxon>
        <taxon>Aphelinidae</taxon>
        <taxon>Aphelininae</taxon>
        <taxon>Eretmocerus</taxon>
    </lineage>
</organism>
<keyword evidence="2" id="KW-1185">Reference proteome</keyword>
<dbReference type="Proteomes" id="UP001239111">
    <property type="component" value="Chromosome 1"/>
</dbReference>
<evidence type="ECO:0000313" key="1">
    <source>
        <dbReference type="EMBL" id="KAJ8688390.1"/>
    </source>
</evidence>
<accession>A0ACC2PXQ9</accession>
<sequence>MFGSIRDKFHSMQEGLSASIRGLALSESTIKPKKVTNLRHVNYDAGADMLYHFQMEWNNLHELAEDNAQKAQEADALIATVHEKLEIQWNSIGIINNSLASIPKINETLQSLMDQIGSLQEQFEEVENAIYELEDLQEILDLQSSQLDHRFQLALYKEKKLSELKMVREKLAGEHSVKILRHEQEQEKLLQERQKTFGEAFKEELDEYKKTGSIPKTPVNAQKGPRLEEIDLESDSADYDEFLKES</sequence>
<comment type="caution">
    <text evidence="1">The sequence shown here is derived from an EMBL/GenBank/DDBJ whole genome shotgun (WGS) entry which is preliminary data.</text>
</comment>
<proteinExistence type="predicted"/>
<protein>
    <submittedName>
        <fullName evidence="1">Uncharacterized protein</fullName>
    </submittedName>
</protein>
<evidence type="ECO:0000313" key="2">
    <source>
        <dbReference type="Proteomes" id="UP001239111"/>
    </source>
</evidence>
<gene>
    <name evidence="1" type="ORF">QAD02_024185</name>
</gene>
<dbReference type="EMBL" id="CM056741">
    <property type="protein sequence ID" value="KAJ8688390.1"/>
    <property type="molecule type" value="Genomic_DNA"/>
</dbReference>
<reference evidence="1" key="1">
    <citation type="submission" date="2023-04" db="EMBL/GenBank/DDBJ databases">
        <title>A chromosome-level genome assembly of the parasitoid wasp Eretmocerus hayati.</title>
        <authorList>
            <person name="Zhong Y."/>
            <person name="Liu S."/>
            <person name="Liu Y."/>
        </authorList>
    </citation>
    <scope>NUCLEOTIDE SEQUENCE</scope>
    <source>
        <strain evidence="1">ZJU_SS_LIU_2023</strain>
    </source>
</reference>
<name>A0ACC2PXQ9_9HYME</name>